<accession>Q5W7P0</accession>
<reference evidence="2" key="1">
    <citation type="submission" date="2004-10" db="EMBL/GenBank/DDBJ databases">
        <title>Homing Endonuclease Pseudogene I-Tsp033I encoded within archaeal intron derived from hyperthermophilic archaea Thermoproteus sp. IC-033, was restored by Thr11 to Ala exchange.</title>
        <authorList>
            <person name="Nakayama H."/>
            <person name="Nomura N."/>
            <person name="Morinaga Y."/>
            <person name="Sako Y."/>
        </authorList>
    </citation>
    <scope>NUCLEOTIDE SEQUENCE</scope>
    <source>
        <strain evidence="2">IC-033</strain>
    </source>
</reference>
<name>Q5W7P0_9CREN</name>
<evidence type="ECO:0000313" key="2">
    <source>
        <dbReference type="EMBL" id="BAD67018.1"/>
    </source>
</evidence>
<evidence type="ECO:0000259" key="1">
    <source>
        <dbReference type="Pfam" id="PF14528"/>
    </source>
</evidence>
<keyword evidence="2" id="KW-0255">Endonuclease</keyword>
<dbReference type="EMBL" id="AB193596">
    <property type="protein sequence ID" value="BAD67018.1"/>
    <property type="molecule type" value="Genomic_DNA"/>
</dbReference>
<sequence length="195" mass="22484">MRWDYLCGLIAADGHLDEEEYITISQKDRRFIDKIDVLLKSAEIKISSLFYDKGAGVWKIKIKDERLYRYLVNNGVFPGKKAHVLRPPSSAVDPLWYIIGFIDGDGWVEQVVKRAGDKSYYYIRIGIKTKGKELRDWMVQTLNDLGIRASKADKSDGYEVHIDGVEAWRLVPHLQNPTHIERAQSVKDNRLSSLF</sequence>
<dbReference type="InterPro" id="IPR004860">
    <property type="entry name" value="LAGLIDADG_dom"/>
</dbReference>
<dbReference type="Pfam" id="PF14528">
    <property type="entry name" value="LAGLIDADG_3"/>
    <property type="match status" value="1"/>
</dbReference>
<dbReference type="GO" id="GO:0004519">
    <property type="term" value="F:endonuclease activity"/>
    <property type="evidence" value="ECO:0007669"/>
    <property type="project" value="UniProtKB-KW"/>
</dbReference>
<dbReference type="Gene3D" id="3.10.28.10">
    <property type="entry name" value="Homing endonucleases"/>
    <property type="match status" value="2"/>
</dbReference>
<dbReference type="InterPro" id="IPR027434">
    <property type="entry name" value="Homing_endonucl"/>
</dbReference>
<feature type="domain" description="Homing endonuclease LAGLIDADG" evidence="1">
    <location>
        <begin position="5"/>
        <end position="67"/>
    </location>
</feature>
<dbReference type="AlphaFoldDB" id="Q5W7P0"/>
<keyword evidence="2" id="KW-0540">Nuclease</keyword>
<dbReference type="SUPFAM" id="SSF55608">
    <property type="entry name" value="Homing endonucleases"/>
    <property type="match status" value="2"/>
</dbReference>
<proteinExistence type="predicted"/>
<keyword evidence="2" id="KW-0378">Hydrolase</keyword>
<organism evidence="2">
    <name type="scientific">Thermoproteus sp. IC-033</name>
    <dbReference type="NCBI Taxonomy" id="70772"/>
    <lineage>
        <taxon>Archaea</taxon>
        <taxon>Thermoproteota</taxon>
        <taxon>Thermoprotei</taxon>
        <taxon>Thermoproteales</taxon>
        <taxon>Thermoproteaceae</taxon>
        <taxon>Thermoproteus</taxon>
    </lineage>
</organism>
<protein>
    <submittedName>
        <fullName evidence="2">Restored homing endonuclease I-Tsp033I</fullName>
    </submittedName>
</protein>